<dbReference type="HOGENOM" id="CLU_040116_0_0_1"/>
<evidence type="ECO:0000256" key="8">
    <source>
        <dbReference type="ARBA" id="ARBA00023157"/>
    </source>
</evidence>
<keyword evidence="8" id="KW-1015">Disulfide bond</keyword>
<evidence type="ECO:0000256" key="9">
    <source>
        <dbReference type="ARBA" id="ARBA00023180"/>
    </source>
</evidence>
<dbReference type="GO" id="GO:0005576">
    <property type="term" value="C:extracellular region"/>
    <property type="evidence" value="ECO:0007669"/>
    <property type="project" value="UniProtKB-SubCell"/>
</dbReference>
<keyword evidence="5 16" id="KW-0732">Signal</keyword>
<organism evidence="17 18">
    <name type="scientific">Sclerotinia borealis (strain F-4128)</name>
    <dbReference type="NCBI Taxonomy" id="1432307"/>
    <lineage>
        <taxon>Eukaryota</taxon>
        <taxon>Fungi</taxon>
        <taxon>Dikarya</taxon>
        <taxon>Ascomycota</taxon>
        <taxon>Pezizomycotina</taxon>
        <taxon>Leotiomycetes</taxon>
        <taxon>Helotiales</taxon>
        <taxon>Sclerotiniaceae</taxon>
        <taxon>Sclerotinia</taxon>
    </lineage>
</organism>
<dbReference type="AlphaFoldDB" id="W9CB55"/>
<dbReference type="SMART" id="SM00710">
    <property type="entry name" value="PbH1"/>
    <property type="match status" value="9"/>
</dbReference>
<dbReference type="STRING" id="1432307.W9CB55"/>
<keyword evidence="9" id="KW-0325">Glycoprotein</keyword>
<evidence type="ECO:0000313" key="17">
    <source>
        <dbReference type="EMBL" id="ESZ92089.1"/>
    </source>
</evidence>
<dbReference type="Proteomes" id="UP000019487">
    <property type="component" value="Unassembled WGS sequence"/>
</dbReference>
<dbReference type="PROSITE" id="PS51257">
    <property type="entry name" value="PROKAR_LIPOPROTEIN"/>
    <property type="match status" value="1"/>
</dbReference>
<dbReference type="GO" id="GO:0045490">
    <property type="term" value="P:pectin catabolic process"/>
    <property type="evidence" value="ECO:0007669"/>
    <property type="project" value="TreeGrafter"/>
</dbReference>
<evidence type="ECO:0000256" key="14">
    <source>
        <dbReference type="PROSITE-ProRule" id="PRU10052"/>
    </source>
</evidence>
<dbReference type="PANTHER" id="PTHR31884:SF9">
    <property type="entry name" value="ENDOPOLYGALACTURONASE D-RELATED"/>
    <property type="match status" value="1"/>
</dbReference>
<proteinExistence type="inferred from homology"/>
<reference evidence="17 18" key="1">
    <citation type="journal article" date="2014" name="Genome Announc.">
        <title>Draft genome sequence of Sclerotinia borealis, a psychrophilic plant pathogenic fungus.</title>
        <authorList>
            <person name="Mardanov A.V."/>
            <person name="Beletsky A.V."/>
            <person name="Kadnikov V.V."/>
            <person name="Ignatov A.N."/>
            <person name="Ravin N.V."/>
        </authorList>
    </citation>
    <scope>NUCLEOTIDE SEQUENCE [LARGE SCALE GENOMIC DNA]</scope>
    <source>
        <strain evidence="18">F-4157</strain>
    </source>
</reference>
<comment type="function">
    <text evidence="13">Involved in maceration and soft-rotting of plant tissue. Hydrolyzes the 1,4-alpha glycosidic bonds of de-esterified pectate in the smooth region of the plant cell wall.</text>
</comment>
<comment type="similarity">
    <text evidence="2 15">Belongs to the glycosyl hydrolase 28 family.</text>
</comment>
<evidence type="ECO:0000256" key="16">
    <source>
        <dbReference type="SAM" id="SignalP"/>
    </source>
</evidence>
<dbReference type="OrthoDB" id="1546079at2759"/>
<keyword evidence="6" id="KW-0677">Repeat</keyword>
<comment type="catalytic activity">
    <reaction evidence="12">
        <text>(1,4-alpha-D-galacturonosyl)n+m + H2O = (1,4-alpha-D-galacturonosyl)n + (1,4-alpha-D-galacturonosyl)m.</text>
        <dbReference type="EC" id="3.2.1.15"/>
    </reaction>
</comment>
<evidence type="ECO:0000256" key="2">
    <source>
        <dbReference type="ARBA" id="ARBA00008834"/>
    </source>
</evidence>
<dbReference type="GO" id="GO:0004650">
    <property type="term" value="F:polygalacturonase activity"/>
    <property type="evidence" value="ECO:0007669"/>
    <property type="project" value="UniProtKB-EC"/>
</dbReference>
<dbReference type="PROSITE" id="PS00502">
    <property type="entry name" value="POLYGALACTURONASE"/>
    <property type="match status" value="1"/>
</dbReference>
<evidence type="ECO:0000256" key="11">
    <source>
        <dbReference type="ARBA" id="ARBA00023316"/>
    </source>
</evidence>
<protein>
    <recommendedName>
        <fullName evidence="3">endo-polygalacturonase</fullName>
        <ecNumber evidence="3">3.2.1.15</ecNumber>
    </recommendedName>
</protein>
<dbReference type="SUPFAM" id="SSF51126">
    <property type="entry name" value="Pectin lyase-like"/>
    <property type="match status" value="1"/>
</dbReference>
<dbReference type="InterPro" id="IPR050434">
    <property type="entry name" value="Glycosyl_hydrlase_28"/>
</dbReference>
<gene>
    <name evidence="17" type="ORF">SBOR_7546</name>
</gene>
<evidence type="ECO:0000256" key="5">
    <source>
        <dbReference type="ARBA" id="ARBA00022729"/>
    </source>
</evidence>
<keyword evidence="7 15" id="KW-0378">Hydrolase</keyword>
<evidence type="ECO:0000256" key="1">
    <source>
        <dbReference type="ARBA" id="ARBA00004613"/>
    </source>
</evidence>
<name>W9CB55_SCLBF</name>
<evidence type="ECO:0000256" key="12">
    <source>
        <dbReference type="ARBA" id="ARBA00034074"/>
    </source>
</evidence>
<evidence type="ECO:0000256" key="10">
    <source>
        <dbReference type="ARBA" id="ARBA00023295"/>
    </source>
</evidence>
<evidence type="ECO:0000313" key="18">
    <source>
        <dbReference type="Proteomes" id="UP000019487"/>
    </source>
</evidence>
<evidence type="ECO:0000256" key="6">
    <source>
        <dbReference type="ARBA" id="ARBA00022737"/>
    </source>
</evidence>
<keyword evidence="10 15" id="KW-0326">Glycosidase</keyword>
<evidence type="ECO:0000256" key="13">
    <source>
        <dbReference type="ARBA" id="ARBA00037707"/>
    </source>
</evidence>
<dbReference type="InterPro" id="IPR011050">
    <property type="entry name" value="Pectin_lyase_fold/virulence"/>
</dbReference>
<feature type="signal peptide" evidence="16">
    <location>
        <begin position="1"/>
        <end position="16"/>
    </location>
</feature>
<keyword evidence="11" id="KW-0961">Cell wall biogenesis/degradation</keyword>
<feature type="chain" id="PRO_5004921768" description="endo-polygalacturonase" evidence="16">
    <location>
        <begin position="17"/>
        <end position="510"/>
    </location>
</feature>
<dbReference type="InterPro" id="IPR006626">
    <property type="entry name" value="PbH1"/>
</dbReference>
<dbReference type="FunFam" id="2.160.20.10:FF:000002">
    <property type="entry name" value="Endopolygalacturonase D"/>
    <property type="match status" value="1"/>
</dbReference>
<keyword evidence="4" id="KW-0964">Secreted</keyword>
<comment type="caution">
    <text evidence="17">The sequence shown here is derived from an EMBL/GenBank/DDBJ whole genome shotgun (WGS) entry which is preliminary data.</text>
</comment>
<feature type="active site" evidence="14">
    <location>
        <position position="370"/>
    </location>
</feature>
<sequence>MRSAILLGGLASIAFACDNPDNDACANAFTVSSAVARPFCATYTQSANTVSTGLPAFATACASKPKKLSSACSCLQVATTLATVAKSSSVVAVSSVASSSAAAAPIASSTHARSSYVKSVTSSVTAQAHQATSGVVASTSVASYSSATGAASAVITPAPAAPAGCTATAYDDIADIIASCTNIVLDNISAPASSTIDLQKLQDGTTVTFSGTTSFGTTSDSDFDPIVVKGTDITITGAEGHIIDGNGAAYWDGEGSNGGVDKPDHFFVVKDVVNGVISNLNIQNWPTHCFYISGTQGLTVSDLTLDNSAGDASNSLSGSKAAAHNSDGFDISGSDSVTLQNIVVKNQDDCVAVTSGSNILVTGMTCSGGHGLSIGSIGGKSNNTVSGVTFSDSTITNSQNGCRIKSNADTTGTIENISYSNIKMSNITDYGIDIQQDYLNGGSTGEPTNGVTISGVSFSSVTGTTSGKNAYDYYILCGSDSCSDFTFTDVSISGGGETSSCNYPSAGCPS</sequence>
<evidence type="ECO:0000256" key="3">
    <source>
        <dbReference type="ARBA" id="ARBA00012736"/>
    </source>
</evidence>
<evidence type="ECO:0000256" key="4">
    <source>
        <dbReference type="ARBA" id="ARBA00022525"/>
    </source>
</evidence>
<dbReference type="PANTHER" id="PTHR31884">
    <property type="entry name" value="POLYGALACTURONASE"/>
    <property type="match status" value="1"/>
</dbReference>
<dbReference type="Gene3D" id="2.160.20.10">
    <property type="entry name" value="Single-stranded right-handed beta-helix, Pectin lyase-like"/>
    <property type="match status" value="1"/>
</dbReference>
<dbReference type="EC" id="3.2.1.15" evidence="3"/>
<keyword evidence="18" id="KW-1185">Reference proteome</keyword>
<accession>W9CB55</accession>
<evidence type="ECO:0000256" key="15">
    <source>
        <dbReference type="RuleBase" id="RU361169"/>
    </source>
</evidence>
<dbReference type="InterPro" id="IPR012334">
    <property type="entry name" value="Pectin_lyas_fold"/>
</dbReference>
<dbReference type="Pfam" id="PF00295">
    <property type="entry name" value="Glyco_hydro_28"/>
    <property type="match status" value="1"/>
</dbReference>
<dbReference type="GO" id="GO:0071555">
    <property type="term" value="P:cell wall organization"/>
    <property type="evidence" value="ECO:0007669"/>
    <property type="project" value="UniProtKB-KW"/>
</dbReference>
<dbReference type="EMBL" id="AYSA01000427">
    <property type="protein sequence ID" value="ESZ92089.1"/>
    <property type="molecule type" value="Genomic_DNA"/>
</dbReference>
<comment type="subcellular location">
    <subcellularLocation>
        <location evidence="1">Secreted</location>
    </subcellularLocation>
</comment>
<dbReference type="InterPro" id="IPR000743">
    <property type="entry name" value="Glyco_hydro_28"/>
</dbReference>
<evidence type="ECO:0000256" key="7">
    <source>
        <dbReference type="ARBA" id="ARBA00022801"/>
    </source>
</evidence>